<gene>
    <name evidence="6" type="ORF">GCM10023322_24620</name>
</gene>
<dbReference type="EMBL" id="BAABJQ010000006">
    <property type="protein sequence ID" value="GAA5184035.1"/>
    <property type="molecule type" value="Genomic_DNA"/>
</dbReference>
<protein>
    <recommendedName>
        <fullName evidence="5">Nudix hydrolase domain-containing protein</fullName>
    </recommendedName>
</protein>
<evidence type="ECO:0000256" key="3">
    <source>
        <dbReference type="ARBA" id="ARBA00022801"/>
    </source>
</evidence>
<name>A0ABP9RPY9_9ACTN</name>
<evidence type="ECO:0000259" key="5">
    <source>
        <dbReference type="PROSITE" id="PS51462"/>
    </source>
</evidence>
<evidence type="ECO:0000256" key="4">
    <source>
        <dbReference type="RuleBase" id="RU003476"/>
    </source>
</evidence>
<sequence>MARVRSVFYSTFYRLPARWRRRLVRLATQKYTVGGVVIVRDADREAPDRMVLLRQPPGYGWNLPAGLLKRGENPATGAARELFEESGIKVSADELIPLAPNALVHANGRWVDMVFEARVPSTVEFAVDGAEVYEAAWHRVDALPPLTPSTARLLAHYGLGPYASYPEVRRGD</sequence>
<comment type="similarity">
    <text evidence="2 4">Belongs to the Nudix hydrolase family.</text>
</comment>
<dbReference type="Proteomes" id="UP001501570">
    <property type="component" value="Unassembled WGS sequence"/>
</dbReference>
<dbReference type="InterPro" id="IPR020476">
    <property type="entry name" value="Nudix_hydrolase"/>
</dbReference>
<proteinExistence type="inferred from homology"/>
<dbReference type="Gene3D" id="3.90.79.10">
    <property type="entry name" value="Nucleoside Triphosphate Pyrophosphohydrolase"/>
    <property type="match status" value="1"/>
</dbReference>
<comment type="cofactor">
    <cofactor evidence="1">
        <name>Mg(2+)</name>
        <dbReference type="ChEBI" id="CHEBI:18420"/>
    </cofactor>
</comment>
<feature type="domain" description="Nudix hydrolase" evidence="5">
    <location>
        <begin position="29"/>
        <end position="160"/>
    </location>
</feature>
<dbReference type="PANTHER" id="PTHR43046:SF16">
    <property type="entry name" value="ADP-RIBOSE PYROPHOSPHATASE YJHB-RELATED"/>
    <property type="match status" value="1"/>
</dbReference>
<comment type="caution">
    <text evidence="6">The sequence shown here is derived from an EMBL/GenBank/DDBJ whole genome shotgun (WGS) entry which is preliminary data.</text>
</comment>
<dbReference type="InterPro" id="IPR015797">
    <property type="entry name" value="NUDIX_hydrolase-like_dom_sf"/>
</dbReference>
<dbReference type="PANTHER" id="PTHR43046">
    <property type="entry name" value="GDP-MANNOSE MANNOSYL HYDROLASE"/>
    <property type="match status" value="1"/>
</dbReference>
<dbReference type="PROSITE" id="PS51462">
    <property type="entry name" value="NUDIX"/>
    <property type="match status" value="1"/>
</dbReference>
<keyword evidence="7" id="KW-1185">Reference proteome</keyword>
<evidence type="ECO:0000256" key="2">
    <source>
        <dbReference type="ARBA" id="ARBA00005582"/>
    </source>
</evidence>
<evidence type="ECO:0000256" key="1">
    <source>
        <dbReference type="ARBA" id="ARBA00001946"/>
    </source>
</evidence>
<dbReference type="InterPro" id="IPR020084">
    <property type="entry name" value="NUDIX_hydrolase_CS"/>
</dbReference>
<dbReference type="SUPFAM" id="SSF55811">
    <property type="entry name" value="Nudix"/>
    <property type="match status" value="1"/>
</dbReference>
<organism evidence="6 7">
    <name type="scientific">Rugosimonospora acidiphila</name>
    <dbReference type="NCBI Taxonomy" id="556531"/>
    <lineage>
        <taxon>Bacteria</taxon>
        <taxon>Bacillati</taxon>
        <taxon>Actinomycetota</taxon>
        <taxon>Actinomycetes</taxon>
        <taxon>Micromonosporales</taxon>
        <taxon>Micromonosporaceae</taxon>
        <taxon>Rugosimonospora</taxon>
    </lineage>
</organism>
<dbReference type="Pfam" id="PF00293">
    <property type="entry name" value="NUDIX"/>
    <property type="match status" value="1"/>
</dbReference>
<evidence type="ECO:0000313" key="6">
    <source>
        <dbReference type="EMBL" id="GAA5184035.1"/>
    </source>
</evidence>
<dbReference type="PROSITE" id="PS00893">
    <property type="entry name" value="NUDIX_BOX"/>
    <property type="match status" value="1"/>
</dbReference>
<dbReference type="PRINTS" id="PR00502">
    <property type="entry name" value="NUDIXFAMILY"/>
</dbReference>
<dbReference type="CDD" id="cd02883">
    <property type="entry name" value="NUDIX_Hydrolase"/>
    <property type="match status" value="1"/>
</dbReference>
<keyword evidence="3 4" id="KW-0378">Hydrolase</keyword>
<accession>A0ABP9RPY9</accession>
<reference evidence="7" key="1">
    <citation type="journal article" date="2019" name="Int. J. Syst. Evol. Microbiol.">
        <title>The Global Catalogue of Microorganisms (GCM) 10K type strain sequencing project: providing services to taxonomists for standard genome sequencing and annotation.</title>
        <authorList>
            <consortium name="The Broad Institute Genomics Platform"/>
            <consortium name="The Broad Institute Genome Sequencing Center for Infectious Disease"/>
            <person name="Wu L."/>
            <person name="Ma J."/>
        </authorList>
    </citation>
    <scope>NUCLEOTIDE SEQUENCE [LARGE SCALE GENOMIC DNA]</scope>
    <source>
        <strain evidence="7">JCM 18304</strain>
    </source>
</reference>
<dbReference type="InterPro" id="IPR000086">
    <property type="entry name" value="NUDIX_hydrolase_dom"/>
</dbReference>
<evidence type="ECO:0000313" key="7">
    <source>
        <dbReference type="Proteomes" id="UP001501570"/>
    </source>
</evidence>